<proteinExistence type="predicted"/>
<gene>
    <name evidence="1" type="ORF">GEV02_09925</name>
</gene>
<sequence length="329" mass="34654">MSIGGDDPAAVRARLLALVSHQLKVPLARIAAQSTDAASAAAARGQLEWLDSLRLCLHNDSGPPPQVACPLYLHALLRQAAAAGATLAREHGRVFVHQEDAALPAVVALDGSHLAQALRQLLAAAVRRCGAGGVRFSLQALAREGMVRLRFRIEAGAEEAAWREVAPAFSDDLRADIGLTLAAQLVRAMQGRLLQSGDCWCFELDADIAAEEDVLAPAPEFQLPAPFGQGRTVLLLEPQAALRDYLMEILESAGFDVAGAGDAGDAHPALIVCGDEALAWRLLRAGGPPVLLHAARPPQRPAGLAVTLELAAVLYKPVTPEALLAAVRR</sequence>
<reference evidence="1 2" key="1">
    <citation type="submission" date="2019-10" db="EMBL/GenBank/DDBJ databases">
        <title>Two novel species isolated from a subtropical stream in China.</title>
        <authorList>
            <person name="Lu H."/>
        </authorList>
    </citation>
    <scope>NUCLEOTIDE SEQUENCE [LARGE SCALE GENOMIC DNA]</scope>
    <source>
        <strain evidence="1 2">FT29W</strain>
    </source>
</reference>
<protein>
    <submittedName>
        <fullName evidence="1">Uncharacterized protein</fullName>
    </submittedName>
</protein>
<dbReference type="EMBL" id="WHUG01000003">
    <property type="protein sequence ID" value="MQA38467.1"/>
    <property type="molecule type" value="Genomic_DNA"/>
</dbReference>
<name>A0A6A7N0D5_9BURK</name>
<dbReference type="Proteomes" id="UP000440498">
    <property type="component" value="Unassembled WGS sequence"/>
</dbReference>
<dbReference type="InterPro" id="IPR011006">
    <property type="entry name" value="CheY-like_superfamily"/>
</dbReference>
<dbReference type="SUPFAM" id="SSF52172">
    <property type="entry name" value="CheY-like"/>
    <property type="match status" value="1"/>
</dbReference>
<comment type="caution">
    <text evidence="1">The sequence shown here is derived from an EMBL/GenBank/DDBJ whole genome shotgun (WGS) entry which is preliminary data.</text>
</comment>
<evidence type="ECO:0000313" key="1">
    <source>
        <dbReference type="EMBL" id="MQA38467.1"/>
    </source>
</evidence>
<evidence type="ECO:0000313" key="2">
    <source>
        <dbReference type="Proteomes" id="UP000440498"/>
    </source>
</evidence>
<dbReference type="AlphaFoldDB" id="A0A6A7N0D5"/>
<organism evidence="1 2">
    <name type="scientific">Rugamonas aquatica</name>
    <dbReference type="NCBI Taxonomy" id="2743357"/>
    <lineage>
        <taxon>Bacteria</taxon>
        <taxon>Pseudomonadati</taxon>
        <taxon>Pseudomonadota</taxon>
        <taxon>Betaproteobacteria</taxon>
        <taxon>Burkholderiales</taxon>
        <taxon>Oxalobacteraceae</taxon>
        <taxon>Telluria group</taxon>
        <taxon>Rugamonas</taxon>
    </lineage>
</organism>
<keyword evidence="2" id="KW-1185">Reference proteome</keyword>
<accession>A0A6A7N0D5</accession>
<dbReference type="RefSeq" id="WP_152837835.1">
    <property type="nucleotide sequence ID" value="NZ_WHUG01000003.1"/>
</dbReference>